<organism evidence="1 2">
    <name type="scientific">Musa balbisiana</name>
    <name type="common">Banana</name>
    <dbReference type="NCBI Taxonomy" id="52838"/>
    <lineage>
        <taxon>Eukaryota</taxon>
        <taxon>Viridiplantae</taxon>
        <taxon>Streptophyta</taxon>
        <taxon>Embryophyta</taxon>
        <taxon>Tracheophyta</taxon>
        <taxon>Spermatophyta</taxon>
        <taxon>Magnoliopsida</taxon>
        <taxon>Liliopsida</taxon>
        <taxon>Zingiberales</taxon>
        <taxon>Musaceae</taxon>
        <taxon>Musa</taxon>
    </lineage>
</organism>
<dbReference type="AlphaFoldDB" id="A0A4V4H773"/>
<gene>
    <name evidence="1" type="ORF">C4D60_Mb01t08160</name>
</gene>
<dbReference type="EMBL" id="PYDT01000004">
    <property type="protein sequence ID" value="THU62726.1"/>
    <property type="molecule type" value="Genomic_DNA"/>
</dbReference>
<sequence>MRCGGLDLRERSAGHVLDASIGARIAMPSPPPPPSCLSSLAVHLYPICSVLNCLHVGQIPNMPVYKFNFHCLCSSACLVWARCVDRVAHNARERETVVVIGRSVLCLKAILFPLSSRSFWIKLNR</sequence>
<evidence type="ECO:0000313" key="1">
    <source>
        <dbReference type="EMBL" id="THU62726.1"/>
    </source>
</evidence>
<accession>A0A4V4H773</accession>
<name>A0A4V4H773_MUSBA</name>
<comment type="caution">
    <text evidence="1">The sequence shown here is derived from an EMBL/GenBank/DDBJ whole genome shotgun (WGS) entry which is preliminary data.</text>
</comment>
<evidence type="ECO:0000313" key="2">
    <source>
        <dbReference type="Proteomes" id="UP000317650"/>
    </source>
</evidence>
<dbReference type="Proteomes" id="UP000317650">
    <property type="component" value="Chromosome 1"/>
</dbReference>
<keyword evidence="2" id="KW-1185">Reference proteome</keyword>
<reference evidence="1 2" key="1">
    <citation type="journal article" date="2019" name="Nat. Plants">
        <title>Genome sequencing of Musa balbisiana reveals subgenome evolution and function divergence in polyploid bananas.</title>
        <authorList>
            <person name="Yao X."/>
        </authorList>
    </citation>
    <scope>NUCLEOTIDE SEQUENCE [LARGE SCALE GENOMIC DNA]</scope>
    <source>
        <strain evidence="2">cv. DH-PKW</strain>
        <tissue evidence="1">Leaves</tissue>
    </source>
</reference>
<protein>
    <submittedName>
        <fullName evidence="1">Uncharacterized protein</fullName>
    </submittedName>
</protein>
<proteinExistence type="predicted"/>